<dbReference type="GO" id="GO:0016020">
    <property type="term" value="C:membrane"/>
    <property type="evidence" value="ECO:0007669"/>
    <property type="project" value="InterPro"/>
</dbReference>
<dbReference type="STRING" id="48709.A0A1D2MYM6"/>
<keyword evidence="1" id="KW-1133">Transmembrane helix</keyword>
<keyword evidence="4" id="KW-1185">Reference proteome</keyword>
<feature type="domain" description="EamA" evidence="2">
    <location>
        <begin position="12"/>
        <end position="103"/>
    </location>
</feature>
<dbReference type="SUPFAM" id="SSF103481">
    <property type="entry name" value="Multidrug resistance efflux transporter EmrE"/>
    <property type="match status" value="1"/>
</dbReference>
<organism evidence="3 4">
    <name type="scientific">Orchesella cincta</name>
    <name type="common">Springtail</name>
    <name type="synonym">Podura cincta</name>
    <dbReference type="NCBI Taxonomy" id="48709"/>
    <lineage>
        <taxon>Eukaryota</taxon>
        <taxon>Metazoa</taxon>
        <taxon>Ecdysozoa</taxon>
        <taxon>Arthropoda</taxon>
        <taxon>Hexapoda</taxon>
        <taxon>Collembola</taxon>
        <taxon>Entomobryomorpha</taxon>
        <taxon>Entomobryoidea</taxon>
        <taxon>Orchesellidae</taxon>
        <taxon>Orchesellinae</taxon>
        <taxon>Orchesella</taxon>
    </lineage>
</organism>
<evidence type="ECO:0000313" key="4">
    <source>
        <dbReference type="Proteomes" id="UP000094527"/>
    </source>
</evidence>
<feature type="transmembrane region" description="Helical" evidence="1">
    <location>
        <begin position="86"/>
        <end position="108"/>
    </location>
</feature>
<gene>
    <name evidence="3" type="ORF">Ocin01_08632</name>
</gene>
<feature type="transmembrane region" description="Helical" evidence="1">
    <location>
        <begin position="60"/>
        <end position="80"/>
    </location>
</feature>
<accession>A0A1D2MYM6</accession>
<dbReference type="InterPro" id="IPR037185">
    <property type="entry name" value="EmrE-like"/>
</dbReference>
<evidence type="ECO:0000313" key="3">
    <source>
        <dbReference type="EMBL" id="ODM98051.1"/>
    </source>
</evidence>
<comment type="caution">
    <text evidence="3">The sequence shown here is derived from an EMBL/GenBank/DDBJ whole genome shotgun (WGS) entry which is preliminary data.</text>
</comment>
<name>A0A1D2MYM6_ORCCI</name>
<dbReference type="OMA" id="MELPEHS"/>
<dbReference type="Proteomes" id="UP000094527">
    <property type="component" value="Unassembled WGS sequence"/>
</dbReference>
<reference evidence="3 4" key="1">
    <citation type="journal article" date="2016" name="Genome Biol. Evol.">
        <title>Gene Family Evolution Reflects Adaptation to Soil Environmental Stressors in the Genome of the Collembolan Orchesella cincta.</title>
        <authorList>
            <person name="Faddeeva-Vakhrusheva A."/>
            <person name="Derks M.F."/>
            <person name="Anvar S.Y."/>
            <person name="Agamennone V."/>
            <person name="Suring W."/>
            <person name="Smit S."/>
            <person name="van Straalen N.M."/>
            <person name="Roelofs D."/>
        </authorList>
    </citation>
    <scope>NUCLEOTIDE SEQUENCE [LARGE SCALE GENOMIC DNA]</scope>
    <source>
        <tissue evidence="3">Mixed pool</tissue>
    </source>
</reference>
<dbReference type="InterPro" id="IPR000620">
    <property type="entry name" value="EamA_dom"/>
</dbReference>
<dbReference type="EMBL" id="LJIJ01000386">
    <property type="protein sequence ID" value="ODM98051.1"/>
    <property type="molecule type" value="Genomic_DNA"/>
</dbReference>
<keyword evidence="1" id="KW-0812">Transmembrane</keyword>
<keyword evidence="1" id="KW-0472">Membrane</keyword>
<dbReference type="OrthoDB" id="306876at2759"/>
<dbReference type="AlphaFoldDB" id="A0A1D2MYM6"/>
<proteinExistence type="predicted"/>
<feature type="transmembrane region" description="Helical" evidence="1">
    <location>
        <begin position="32"/>
        <end position="53"/>
    </location>
</feature>
<protein>
    <submittedName>
        <fullName evidence="3">Solute carrier family 35 member G1</fullName>
    </submittedName>
</protein>
<dbReference type="Pfam" id="PF00892">
    <property type="entry name" value="EamA"/>
    <property type="match status" value="1"/>
</dbReference>
<evidence type="ECO:0000259" key="2">
    <source>
        <dbReference type="Pfam" id="PF00892"/>
    </source>
</evidence>
<sequence>MLALGVCETVEGLVVSLFISPFEYPSWNVEDWGLACIIGVLFFCGQLTMTLALQIEEAGVVSLVRTCDVLFSFVFQVMFLQQEANIFSYLGALIVTTGVALTALRKWLMELPEHSLMRQRLFFILR</sequence>
<evidence type="ECO:0000256" key="1">
    <source>
        <dbReference type="SAM" id="Phobius"/>
    </source>
</evidence>